<proteinExistence type="inferred from homology"/>
<sequence>MATSTKSRFNPTAIAGFSALLMTTFLVGCSEPPKLETVEGYAQGTTYQISFWSEDAVPVTEVQAAFNDTLAQIDKELSTYSPDSFISEFNRSPSIAWQPVSQDFVELVQIAQDIHTKSEGCYDPTIGPLFDLWGFKTDKLHVPTPEELVALTSELGIDKIEVDEENLRVRKTRPFLQLDFSSMGEGYTIGKLSHVLESKGYQNYMVQFGGDMKIKGHKPNGDKWRVAIQSPIPSAEGGPKVYQVITIKNEDGVTLDTSGTYNRHFDDNGVEYSHIINPSTGKPITHNLISASVFGTDPRVSDAWATTMLCLGPVEGAKIAKNENLDVFFIERKNDKLINSSSDALLKTNRVKFD</sequence>
<keyword evidence="8 11" id="KW-0460">Magnesium</keyword>
<dbReference type="GO" id="GO:0016740">
    <property type="term" value="F:transferase activity"/>
    <property type="evidence" value="ECO:0007669"/>
    <property type="project" value="UniProtKB-UniRule"/>
</dbReference>
<dbReference type="GO" id="GO:0046872">
    <property type="term" value="F:metal ion binding"/>
    <property type="evidence" value="ECO:0007669"/>
    <property type="project" value="UniProtKB-UniRule"/>
</dbReference>
<dbReference type="InterPro" id="IPR003374">
    <property type="entry name" value="ApbE-like_sf"/>
</dbReference>
<dbReference type="STRING" id="1122206.SAMN02745753_02474"/>
<dbReference type="Pfam" id="PF02424">
    <property type="entry name" value="ApbE"/>
    <property type="match status" value="1"/>
</dbReference>
<dbReference type="SUPFAM" id="SSF143631">
    <property type="entry name" value="ApbE-like"/>
    <property type="match status" value="1"/>
</dbReference>
<evidence type="ECO:0000256" key="2">
    <source>
        <dbReference type="ARBA" id="ARBA00011955"/>
    </source>
</evidence>
<keyword evidence="13" id="KW-1003">Cell membrane</keyword>
<organism evidence="14 15">
    <name type="scientific">Marinomonas polaris DSM 16579</name>
    <dbReference type="NCBI Taxonomy" id="1122206"/>
    <lineage>
        <taxon>Bacteria</taxon>
        <taxon>Pseudomonadati</taxon>
        <taxon>Pseudomonadota</taxon>
        <taxon>Gammaproteobacteria</taxon>
        <taxon>Oceanospirillales</taxon>
        <taxon>Oceanospirillaceae</taxon>
        <taxon>Marinomonas</taxon>
    </lineage>
</organism>
<dbReference type="RefSeq" id="WP_072840001.1">
    <property type="nucleotide sequence ID" value="NZ_FQVF01000010.1"/>
</dbReference>
<dbReference type="PIRSF" id="PIRSF006268">
    <property type="entry name" value="ApbE"/>
    <property type="match status" value="1"/>
</dbReference>
<dbReference type="AlphaFoldDB" id="A0A1M5DQL6"/>
<keyword evidence="4 11" id="KW-0285">Flavoprotein</keyword>
<comment type="catalytic activity">
    <reaction evidence="10 11 13">
        <text>L-threonyl-[protein] + FAD = FMN-L-threonyl-[protein] + AMP + H(+)</text>
        <dbReference type="Rhea" id="RHEA:36847"/>
        <dbReference type="Rhea" id="RHEA-COMP:11060"/>
        <dbReference type="Rhea" id="RHEA-COMP:11061"/>
        <dbReference type="ChEBI" id="CHEBI:15378"/>
        <dbReference type="ChEBI" id="CHEBI:30013"/>
        <dbReference type="ChEBI" id="CHEBI:57692"/>
        <dbReference type="ChEBI" id="CHEBI:74257"/>
        <dbReference type="ChEBI" id="CHEBI:456215"/>
        <dbReference type="EC" id="2.7.1.180"/>
    </reaction>
</comment>
<gene>
    <name evidence="14" type="ORF">SAMN02745753_02474</name>
</gene>
<dbReference type="Gene3D" id="3.10.520.10">
    <property type="entry name" value="ApbE-like domains"/>
    <property type="match status" value="1"/>
</dbReference>
<dbReference type="InterPro" id="IPR024932">
    <property type="entry name" value="ApbE"/>
</dbReference>
<protein>
    <recommendedName>
        <fullName evidence="3 11">FAD:protein FMN transferase</fullName>
        <ecNumber evidence="2 11">2.7.1.180</ecNumber>
    </recommendedName>
    <alternativeName>
        <fullName evidence="9 11">Flavin transferase</fullName>
    </alternativeName>
</protein>
<evidence type="ECO:0000256" key="9">
    <source>
        <dbReference type="ARBA" id="ARBA00031306"/>
    </source>
</evidence>
<keyword evidence="6 11" id="KW-0479">Metal-binding</keyword>
<reference evidence="15" key="1">
    <citation type="submission" date="2016-11" db="EMBL/GenBank/DDBJ databases">
        <authorList>
            <person name="Varghese N."/>
            <person name="Submissions S."/>
        </authorList>
    </citation>
    <scope>NUCLEOTIDE SEQUENCE [LARGE SCALE GENOMIC DNA]</scope>
    <source>
        <strain evidence="15">DSM 16579</strain>
    </source>
</reference>
<keyword evidence="7 11" id="KW-0274">FAD</keyword>
<evidence type="ECO:0000256" key="7">
    <source>
        <dbReference type="ARBA" id="ARBA00022827"/>
    </source>
</evidence>
<dbReference type="PANTHER" id="PTHR30040">
    <property type="entry name" value="THIAMINE BIOSYNTHESIS LIPOPROTEIN APBE"/>
    <property type="match status" value="1"/>
</dbReference>
<keyword evidence="13" id="KW-0472">Membrane</keyword>
<evidence type="ECO:0000256" key="6">
    <source>
        <dbReference type="ARBA" id="ARBA00022723"/>
    </source>
</evidence>
<evidence type="ECO:0000313" key="14">
    <source>
        <dbReference type="EMBL" id="SHF69263.1"/>
    </source>
</evidence>
<feature type="binding site" evidence="12">
    <location>
        <position position="306"/>
    </location>
    <ligand>
        <name>Mg(2+)</name>
        <dbReference type="ChEBI" id="CHEBI:18420"/>
    </ligand>
</feature>
<evidence type="ECO:0000256" key="8">
    <source>
        <dbReference type="ARBA" id="ARBA00022842"/>
    </source>
</evidence>
<evidence type="ECO:0000256" key="5">
    <source>
        <dbReference type="ARBA" id="ARBA00022679"/>
    </source>
</evidence>
<comment type="function">
    <text evidence="13">Flavin transferase that catalyzes the transfer of the FMN moiety of FAD and its covalent binding to the hydroxyl group of a threonine residue in a target flavoprotein.</text>
</comment>
<evidence type="ECO:0000256" key="10">
    <source>
        <dbReference type="ARBA" id="ARBA00048540"/>
    </source>
</evidence>
<dbReference type="EMBL" id="FQVF01000010">
    <property type="protein sequence ID" value="SHF69263.1"/>
    <property type="molecule type" value="Genomic_DNA"/>
</dbReference>
<keyword evidence="5 11" id="KW-0808">Transferase</keyword>
<evidence type="ECO:0000256" key="3">
    <source>
        <dbReference type="ARBA" id="ARBA00016337"/>
    </source>
</evidence>
<keyword evidence="13" id="KW-0997">Cell inner membrane</keyword>
<comment type="subcellular location">
    <subcellularLocation>
        <location evidence="13">Cell inner membrane</location>
        <topology evidence="13">Lipid-anchor</topology>
        <orientation evidence="13">Periplasmic side</orientation>
    </subcellularLocation>
</comment>
<evidence type="ECO:0000256" key="12">
    <source>
        <dbReference type="PIRSR" id="PIRSR006268-2"/>
    </source>
</evidence>
<comment type="cofactor">
    <cofactor evidence="12">
        <name>Mg(2+)</name>
        <dbReference type="ChEBI" id="CHEBI:18420"/>
    </cofactor>
    <cofactor evidence="12">
        <name>Mn(2+)</name>
        <dbReference type="ChEBI" id="CHEBI:29035"/>
    </cofactor>
    <text evidence="12">Magnesium. Can also use manganese.</text>
</comment>
<dbReference type="PROSITE" id="PS51257">
    <property type="entry name" value="PROKAR_LIPOPROTEIN"/>
    <property type="match status" value="1"/>
</dbReference>
<name>A0A1M5DQL6_9GAMM</name>
<feature type="binding site" evidence="12">
    <location>
        <position position="182"/>
    </location>
    <ligand>
        <name>Mg(2+)</name>
        <dbReference type="ChEBI" id="CHEBI:18420"/>
    </ligand>
</feature>
<dbReference type="Proteomes" id="UP000184517">
    <property type="component" value="Unassembled WGS sequence"/>
</dbReference>
<evidence type="ECO:0000256" key="4">
    <source>
        <dbReference type="ARBA" id="ARBA00022630"/>
    </source>
</evidence>
<feature type="binding site" evidence="12">
    <location>
        <position position="302"/>
    </location>
    <ligand>
        <name>Mg(2+)</name>
        <dbReference type="ChEBI" id="CHEBI:18420"/>
    </ligand>
</feature>
<dbReference type="PANTHER" id="PTHR30040:SF2">
    <property type="entry name" value="FAD:PROTEIN FMN TRANSFERASE"/>
    <property type="match status" value="1"/>
</dbReference>
<dbReference type="OrthoDB" id="9778595at2"/>
<evidence type="ECO:0000256" key="1">
    <source>
        <dbReference type="ARBA" id="ARBA00008282"/>
    </source>
</evidence>
<evidence type="ECO:0000313" key="15">
    <source>
        <dbReference type="Proteomes" id="UP000184517"/>
    </source>
</evidence>
<accession>A0A1M5DQL6</accession>
<evidence type="ECO:0000256" key="11">
    <source>
        <dbReference type="PIRNR" id="PIRNR006268"/>
    </source>
</evidence>
<comment type="similarity">
    <text evidence="1 11 13">Belongs to the ApbE family.</text>
</comment>
<keyword evidence="15" id="KW-1185">Reference proteome</keyword>
<evidence type="ECO:0000256" key="13">
    <source>
        <dbReference type="RuleBase" id="RU363002"/>
    </source>
</evidence>
<dbReference type="EC" id="2.7.1.180" evidence="2 11"/>
<dbReference type="GO" id="GO:0005886">
    <property type="term" value="C:plasma membrane"/>
    <property type="evidence" value="ECO:0007669"/>
    <property type="project" value="UniProtKB-SubCell"/>
</dbReference>
<keyword evidence="13 14" id="KW-0449">Lipoprotein</keyword>